<feature type="region of interest" description="Disordered" evidence="1">
    <location>
        <begin position="1"/>
        <end position="87"/>
    </location>
</feature>
<evidence type="ECO:0000313" key="3">
    <source>
        <dbReference type="Proteomes" id="UP001175261"/>
    </source>
</evidence>
<evidence type="ECO:0000256" key="1">
    <source>
        <dbReference type="SAM" id="MobiDB-lite"/>
    </source>
</evidence>
<name>A0AA39L6V3_SARSR</name>
<proteinExistence type="predicted"/>
<feature type="region of interest" description="Disordered" evidence="1">
    <location>
        <begin position="294"/>
        <end position="395"/>
    </location>
</feature>
<feature type="compositionally biased region" description="Polar residues" evidence="1">
    <location>
        <begin position="13"/>
        <end position="22"/>
    </location>
</feature>
<organism evidence="2 3">
    <name type="scientific">Sarocladium strictum</name>
    <name type="common">Black bundle disease fungus</name>
    <name type="synonym">Acremonium strictum</name>
    <dbReference type="NCBI Taxonomy" id="5046"/>
    <lineage>
        <taxon>Eukaryota</taxon>
        <taxon>Fungi</taxon>
        <taxon>Dikarya</taxon>
        <taxon>Ascomycota</taxon>
        <taxon>Pezizomycotina</taxon>
        <taxon>Sordariomycetes</taxon>
        <taxon>Hypocreomycetidae</taxon>
        <taxon>Hypocreales</taxon>
        <taxon>Sarocladiaceae</taxon>
        <taxon>Sarocladium</taxon>
    </lineage>
</organism>
<feature type="region of interest" description="Disordered" evidence="1">
    <location>
        <begin position="202"/>
        <end position="227"/>
    </location>
</feature>
<feature type="compositionally biased region" description="Pro residues" evidence="1">
    <location>
        <begin position="306"/>
        <end position="315"/>
    </location>
</feature>
<feature type="compositionally biased region" description="Polar residues" evidence="1">
    <location>
        <begin position="360"/>
        <end position="370"/>
    </location>
</feature>
<keyword evidence="3" id="KW-1185">Reference proteome</keyword>
<feature type="compositionally biased region" description="Low complexity" evidence="1">
    <location>
        <begin position="294"/>
        <end position="305"/>
    </location>
</feature>
<feature type="compositionally biased region" description="Pro residues" evidence="1">
    <location>
        <begin position="24"/>
        <end position="33"/>
    </location>
</feature>
<feature type="compositionally biased region" description="Basic and acidic residues" evidence="1">
    <location>
        <begin position="215"/>
        <end position="227"/>
    </location>
</feature>
<accession>A0AA39L6V3</accession>
<dbReference type="EMBL" id="JAPDFR010000005">
    <property type="protein sequence ID" value="KAK0386312.1"/>
    <property type="molecule type" value="Genomic_DNA"/>
</dbReference>
<comment type="caution">
    <text evidence="2">The sequence shown here is derived from an EMBL/GenBank/DDBJ whole genome shotgun (WGS) entry which is preliminary data.</text>
</comment>
<sequence>MSEPFIQLRRSAATPQSRRQSTPGVPPPPPPAPDQQGGAIPQVVPAPQHQNMAPQLPPPPFHVNPTELRGRPPVQVSDIRPDRMTEGDAREQLTQFKIIRLEKCSTTNEVDAEGKAIKPTWAKCFTIDENDVEQVEARRRVKALDKEVNKYGKIIPVTEKKASLPAALKSQLEKLQFQLQHGDDPRFIYALVQLEDLCKPLDNAKADNKGTAQGEAKDKDRRKEKKYVRDKFETKRIASEKKSKTKLKERIAVRAYYKRSPAPDQDCLQLLQQQNTQLRQQQNHQRDQLLVAMMHQQQQHQAQMQPPQPPQPSQMPPSTVKPPDVQIVHLDGKKGKHSPRLSHSSEDSCSSDAWSESDGTEFQTPQSSVGSHACRRKRYRRHERKHRKDNAKYYNTDRVPRVLPMAESLHIVTTVPRGHTPVAPISPQPRLPPAEVDRLRSIRYWDCDEQFHRNRRDEEPRRRTIEPAYTHRPLRWQRSYPRMSPVETRRERFDNFEFDREHRENLARLDQIKLEEEREQDRRAEDAAHERYMRAREHGHRVGVRAHGIYHQEPEYHAPYIRTVEPTYVDQEVRAEGYMESRSAGYESHPFRPRPRRMMYEDRF</sequence>
<dbReference type="AlphaFoldDB" id="A0AA39L6V3"/>
<gene>
    <name evidence="2" type="ORF">NLU13_6149</name>
</gene>
<protein>
    <submittedName>
        <fullName evidence="2">Uncharacterized protein</fullName>
    </submittedName>
</protein>
<feature type="compositionally biased region" description="Low complexity" evidence="1">
    <location>
        <begin position="347"/>
        <end position="357"/>
    </location>
</feature>
<evidence type="ECO:0000313" key="2">
    <source>
        <dbReference type="EMBL" id="KAK0386312.1"/>
    </source>
</evidence>
<dbReference type="Proteomes" id="UP001175261">
    <property type="component" value="Unassembled WGS sequence"/>
</dbReference>
<reference evidence="2" key="1">
    <citation type="submission" date="2022-10" db="EMBL/GenBank/DDBJ databases">
        <title>Determination and structural analysis of whole genome sequence of Sarocladium strictum F4-1.</title>
        <authorList>
            <person name="Hu L."/>
            <person name="Jiang Y."/>
        </authorList>
    </citation>
    <scope>NUCLEOTIDE SEQUENCE</scope>
    <source>
        <strain evidence="2">F4-1</strain>
    </source>
</reference>
<feature type="compositionally biased region" description="Basic residues" evidence="1">
    <location>
        <begin position="373"/>
        <end position="389"/>
    </location>
</feature>